<dbReference type="OrthoDB" id="6272517at2"/>
<keyword evidence="1" id="KW-0732">Signal</keyword>
<evidence type="ECO:0000313" key="3">
    <source>
        <dbReference type="Proteomes" id="UP000241222"/>
    </source>
</evidence>
<feature type="chain" id="PRO_5015455981" evidence="1">
    <location>
        <begin position="24"/>
        <end position="157"/>
    </location>
</feature>
<sequence>MLIKRLYTICLFVLSLCVNTAMAQHIESFNDALFCPATSVQPATGLIGLAEISWQVPPSEVTIITQDDDRSVFDEKRGSYIFNALRRLKSVDQCASMGISPDYVLVTELAPPSLMMMALTPSVLPPFQSHWISEITSSHHRLSGWKEGNLLYSHRFG</sequence>
<proteinExistence type="predicted"/>
<dbReference type="EMBL" id="PYMH01000020">
    <property type="protein sequence ID" value="PSU29308.1"/>
    <property type="molecule type" value="Genomic_DNA"/>
</dbReference>
<evidence type="ECO:0000256" key="1">
    <source>
        <dbReference type="SAM" id="SignalP"/>
    </source>
</evidence>
<accession>A0A2T3ILT6</accession>
<name>A0A2T3ILT6_9GAMM</name>
<comment type="caution">
    <text evidence="2">The sequence shown here is derived from an EMBL/GenBank/DDBJ whole genome shotgun (WGS) entry which is preliminary data.</text>
</comment>
<dbReference type="AlphaFoldDB" id="A0A2T3ILT6"/>
<protein>
    <submittedName>
        <fullName evidence="2">Uncharacterized protein</fullName>
    </submittedName>
</protein>
<feature type="signal peptide" evidence="1">
    <location>
        <begin position="1"/>
        <end position="23"/>
    </location>
</feature>
<evidence type="ECO:0000313" key="2">
    <source>
        <dbReference type="EMBL" id="PSU29308.1"/>
    </source>
</evidence>
<organism evidence="2 3">
    <name type="scientific">Photobacterium lutimaris</name>
    <dbReference type="NCBI Taxonomy" id="388278"/>
    <lineage>
        <taxon>Bacteria</taxon>
        <taxon>Pseudomonadati</taxon>
        <taxon>Pseudomonadota</taxon>
        <taxon>Gammaproteobacteria</taxon>
        <taxon>Vibrionales</taxon>
        <taxon>Vibrionaceae</taxon>
        <taxon>Photobacterium</taxon>
    </lineage>
</organism>
<reference evidence="2 3" key="1">
    <citation type="submission" date="2018-03" db="EMBL/GenBank/DDBJ databases">
        <title>Whole genome sequencing of Histamine producing bacteria.</title>
        <authorList>
            <person name="Butler K."/>
        </authorList>
    </citation>
    <scope>NUCLEOTIDE SEQUENCE [LARGE SCALE GENOMIC DNA]</scope>
    <source>
        <strain evidence="2 3">JCM 13586</strain>
    </source>
</reference>
<dbReference type="RefSeq" id="WP_107351579.1">
    <property type="nucleotide sequence ID" value="NZ_PYMH01000020.1"/>
</dbReference>
<dbReference type="Proteomes" id="UP000241222">
    <property type="component" value="Unassembled WGS sequence"/>
</dbReference>
<keyword evidence="3" id="KW-1185">Reference proteome</keyword>
<gene>
    <name evidence="2" type="ORF">C9I99_25125</name>
</gene>